<organism evidence="2 3">
    <name type="scientific">Parascaris univalens</name>
    <name type="common">Nematode worm</name>
    <dbReference type="NCBI Taxonomy" id="6257"/>
    <lineage>
        <taxon>Eukaryota</taxon>
        <taxon>Metazoa</taxon>
        <taxon>Ecdysozoa</taxon>
        <taxon>Nematoda</taxon>
        <taxon>Chromadorea</taxon>
        <taxon>Rhabditida</taxon>
        <taxon>Spirurina</taxon>
        <taxon>Ascaridomorpha</taxon>
        <taxon>Ascaridoidea</taxon>
        <taxon>Ascarididae</taxon>
        <taxon>Parascaris</taxon>
    </lineage>
</organism>
<dbReference type="Proteomes" id="UP000887569">
    <property type="component" value="Unplaced"/>
</dbReference>
<reference evidence="3" key="1">
    <citation type="submission" date="2022-11" db="UniProtKB">
        <authorList>
            <consortium name="WormBaseParasite"/>
        </authorList>
    </citation>
    <scope>IDENTIFICATION</scope>
</reference>
<evidence type="ECO:0000313" key="2">
    <source>
        <dbReference type="Proteomes" id="UP000887569"/>
    </source>
</evidence>
<evidence type="ECO:0000313" key="3">
    <source>
        <dbReference type="WBParaSite" id="PgB23_g015_t01"/>
    </source>
</evidence>
<name>A0A914ZV55_PARUN</name>
<dbReference type="WBParaSite" id="PgB23_g015_t01">
    <property type="protein sequence ID" value="PgB23_g015_t01"/>
    <property type="gene ID" value="PgB23_g015"/>
</dbReference>
<protein>
    <submittedName>
        <fullName evidence="3">Uncharacterized protein</fullName>
    </submittedName>
</protein>
<evidence type="ECO:0000256" key="1">
    <source>
        <dbReference type="SAM" id="MobiDB-lite"/>
    </source>
</evidence>
<feature type="compositionally biased region" description="Polar residues" evidence="1">
    <location>
        <begin position="27"/>
        <end position="38"/>
    </location>
</feature>
<accession>A0A914ZV55</accession>
<proteinExistence type="predicted"/>
<keyword evidence="2" id="KW-1185">Reference proteome</keyword>
<feature type="region of interest" description="Disordered" evidence="1">
    <location>
        <begin position="27"/>
        <end position="47"/>
    </location>
</feature>
<dbReference type="AlphaFoldDB" id="A0A914ZV55"/>
<sequence>SMLRVVRSGFDKRRCTYNCRRYLHDTTSSSPSNTLKNDVTTHKETSRIKGRTRWESNSQVELSFRNCAGPTT</sequence>